<dbReference type="SUPFAM" id="SSF103025">
    <property type="entry name" value="Folate-binding domain"/>
    <property type="match status" value="1"/>
</dbReference>
<evidence type="ECO:0000313" key="2">
    <source>
        <dbReference type="Proteomes" id="UP000477849"/>
    </source>
</evidence>
<dbReference type="InterPro" id="IPR007375">
    <property type="entry name" value="SoxG"/>
</dbReference>
<sequence>MPTNFAYRHALEDHIAGFEGDANPHHLTVLTRPTVFSVMARTGHEADIAGALDAMEEISARFVSPSEWLVVSEILGAEALARDLAALGSERASFIEQSDGRVVMRIAGPKVRQILAKCVAADLHPDVFVIGQAANMLCCHVTANVARTGDDEFELAVMRSYAGYVFDELMEMGREFAMSSGLSAG</sequence>
<reference evidence="1 2" key="1">
    <citation type="submission" date="2020-02" db="EMBL/GenBank/DDBJ databases">
        <title>Genome sequence of the type strain CCBAU10050 of Rhizobium daejeonense.</title>
        <authorList>
            <person name="Gao J."/>
            <person name="Sun J."/>
        </authorList>
    </citation>
    <scope>NUCLEOTIDE SEQUENCE [LARGE SCALE GENOMIC DNA]</scope>
    <source>
        <strain evidence="1 2">CCBAU10050</strain>
    </source>
</reference>
<dbReference type="EMBL" id="JAAKZH010000001">
    <property type="protein sequence ID" value="NGO62382.1"/>
    <property type="molecule type" value="Genomic_DNA"/>
</dbReference>
<dbReference type="AlphaFoldDB" id="A0A6M1RM85"/>
<organism evidence="1 2">
    <name type="scientific">Rhizobium daejeonense</name>
    <dbReference type="NCBI Taxonomy" id="240521"/>
    <lineage>
        <taxon>Bacteria</taxon>
        <taxon>Pseudomonadati</taxon>
        <taxon>Pseudomonadota</taxon>
        <taxon>Alphaproteobacteria</taxon>
        <taxon>Hyphomicrobiales</taxon>
        <taxon>Rhizobiaceae</taxon>
        <taxon>Rhizobium/Agrobacterium group</taxon>
        <taxon>Rhizobium</taxon>
    </lineage>
</organism>
<dbReference type="Proteomes" id="UP000477849">
    <property type="component" value="Unassembled WGS sequence"/>
</dbReference>
<dbReference type="InterPro" id="IPR027266">
    <property type="entry name" value="TrmE/GcvT-like"/>
</dbReference>
<dbReference type="Pfam" id="PF04268">
    <property type="entry name" value="SoxG"/>
    <property type="match status" value="1"/>
</dbReference>
<accession>A0A6M1RM85</accession>
<name>A0A6M1RM85_9HYPH</name>
<dbReference type="Gene3D" id="3.30.1360.120">
    <property type="entry name" value="Probable tRNA modification gtpase trme, domain 1"/>
    <property type="match status" value="1"/>
</dbReference>
<keyword evidence="2" id="KW-1185">Reference proteome</keyword>
<protein>
    <submittedName>
        <fullName evidence="1">Sarcosine oxidase subunit gamma</fullName>
    </submittedName>
</protein>
<proteinExistence type="predicted"/>
<dbReference type="RefSeq" id="WP_163900535.1">
    <property type="nucleotide sequence ID" value="NZ_CP048427.1"/>
</dbReference>
<comment type="caution">
    <text evidence="1">The sequence shown here is derived from an EMBL/GenBank/DDBJ whole genome shotgun (WGS) entry which is preliminary data.</text>
</comment>
<gene>
    <name evidence="1" type="ORF">G6N76_01750</name>
</gene>
<evidence type="ECO:0000313" key="1">
    <source>
        <dbReference type="EMBL" id="NGO62382.1"/>
    </source>
</evidence>